<dbReference type="RefSeq" id="WP_003143297.1">
    <property type="nucleotide sequence ID" value="NZ_CP014164.1"/>
</dbReference>
<comment type="subcellular location">
    <subcellularLocation>
        <location evidence="1">Cell membrane</location>
        <topology evidence="1">Multi-pass membrane protein</topology>
    </subcellularLocation>
</comment>
<dbReference type="InterPro" id="IPR051125">
    <property type="entry name" value="ABC-4/HrtB_transporter"/>
</dbReference>
<protein>
    <recommendedName>
        <fullName evidence="4">Putative hemin transport system permease protein HrtB</fullName>
    </recommendedName>
</protein>
<feature type="transmembrane region" description="Helical" evidence="11">
    <location>
        <begin position="326"/>
        <end position="354"/>
    </location>
</feature>
<evidence type="ECO:0000313" key="14">
    <source>
        <dbReference type="EMBL" id="AMC01387.1"/>
    </source>
</evidence>
<organism evidence="14 15">
    <name type="scientific">Aerococcus viridans</name>
    <dbReference type="NCBI Taxonomy" id="1377"/>
    <lineage>
        <taxon>Bacteria</taxon>
        <taxon>Bacillati</taxon>
        <taxon>Bacillota</taxon>
        <taxon>Bacilli</taxon>
        <taxon>Lactobacillales</taxon>
        <taxon>Aerococcaceae</taxon>
        <taxon>Aerococcus</taxon>
    </lineage>
</organism>
<evidence type="ECO:0000256" key="11">
    <source>
        <dbReference type="SAM" id="Phobius"/>
    </source>
</evidence>
<evidence type="ECO:0000259" key="12">
    <source>
        <dbReference type="Pfam" id="PF02687"/>
    </source>
</evidence>
<sequence>MTYILKGILNSWIFDDEKLDSTDRERKQVRMFLAIKEILYAKKKYSLVVGVMFLIAFLVFFLISLAYGLAMESRVGIDQWQADQIILTEEADGTMSRSNIDEEDYDAVDSDNKASLLQMPTNMHSDDIESDEQLSISLFGIQFDDFIAPKVTEGRQVNADNEALIDDSLTKQYGLGIGATVTIEGQAFEVVGLTTNTKYSIAPMVHITQNAFRNIQDASLNTSNTSDNSQMPEGELGQEADNQIINAIVVRGEATDLPDNLEIWSTADFINNLPGYSAQLLTFIFMIGFLILIAAVVIGIFIYVLTIQKIDVFGVMKAQGISTGTIGRSVVVQTIILTLIGLVLGVAVTILSIYFLPAQVPTQINWLFFIAVGGLILLCSLIGALFSVKTIVNVDPARAIA</sequence>
<evidence type="ECO:0000256" key="8">
    <source>
        <dbReference type="ARBA" id="ARBA00022989"/>
    </source>
</evidence>
<dbReference type="GeneID" id="32030742"/>
<dbReference type="PANTHER" id="PTHR43738">
    <property type="entry name" value="ABC TRANSPORTER, MEMBRANE PROTEIN"/>
    <property type="match status" value="1"/>
</dbReference>
<comment type="subunit">
    <text evidence="3">The complex is composed of two ATP-binding proteins (HrtA), two transmembrane proteins (HrtB) and a solute-binding protein.</text>
</comment>
<accession>A0AAU8UNG0</accession>
<dbReference type="AlphaFoldDB" id="A0AAU8UNG0"/>
<evidence type="ECO:0000256" key="9">
    <source>
        <dbReference type="ARBA" id="ARBA00023136"/>
    </source>
</evidence>
<dbReference type="InterPro" id="IPR003838">
    <property type="entry name" value="ABC3_permease_C"/>
</dbReference>
<feature type="transmembrane region" description="Helical" evidence="11">
    <location>
        <begin position="45"/>
        <end position="69"/>
    </location>
</feature>
<comment type="similarity">
    <text evidence="2">Belongs to the ABC-4 integral membrane protein family. HrtB subfamily.</text>
</comment>
<proteinExistence type="inferred from homology"/>
<dbReference type="EMBL" id="CP014164">
    <property type="protein sequence ID" value="AMC01387.1"/>
    <property type="molecule type" value="Genomic_DNA"/>
</dbReference>
<dbReference type="Proteomes" id="UP000066986">
    <property type="component" value="Chromosome"/>
</dbReference>
<feature type="transmembrane region" description="Helical" evidence="11">
    <location>
        <begin position="280"/>
        <end position="305"/>
    </location>
</feature>
<dbReference type="Pfam" id="PF02687">
    <property type="entry name" value="FtsX"/>
    <property type="match status" value="1"/>
</dbReference>
<evidence type="ECO:0000256" key="3">
    <source>
        <dbReference type="ARBA" id="ARBA00011131"/>
    </source>
</evidence>
<keyword evidence="6" id="KW-1003">Cell membrane</keyword>
<dbReference type="KEGG" id="avs:AWM76_07405"/>
<dbReference type="Pfam" id="PF12704">
    <property type="entry name" value="MacB_PCD"/>
    <property type="match status" value="1"/>
</dbReference>
<gene>
    <name evidence="14" type="ORF">AWM76_07405</name>
</gene>
<dbReference type="GO" id="GO:0005886">
    <property type="term" value="C:plasma membrane"/>
    <property type="evidence" value="ECO:0007669"/>
    <property type="project" value="UniProtKB-SubCell"/>
</dbReference>
<evidence type="ECO:0000256" key="1">
    <source>
        <dbReference type="ARBA" id="ARBA00004651"/>
    </source>
</evidence>
<name>A0AAU8UNG0_9LACT</name>
<evidence type="ECO:0000256" key="5">
    <source>
        <dbReference type="ARBA" id="ARBA00022448"/>
    </source>
</evidence>
<reference evidence="14 15" key="1">
    <citation type="journal article" date="2016" name="Genome Announc.">
        <title>Complete Genome Sequences of Aerococcus christensenii CCUG 28831T, Aerococcus sanguinicola CCUG 43001T, Aerococcus urinae CCUG 36881T, Aerococcus urinaeequi CCUG 28094T, Aerococcus urinaehominis CCUG 42038 BT, and Aerococcus viridans CCUG 4311T.</title>
        <authorList>
            <person name="Carkaci D."/>
            <person name="Dargis R."/>
            <person name="Nielsen X.C."/>
            <person name="Skovgaard O."/>
            <person name="Fuursted K."/>
            <person name="Christensen J.J."/>
        </authorList>
    </citation>
    <scope>NUCLEOTIDE SEQUENCE [LARGE SCALE GENOMIC DNA]</scope>
    <source>
        <strain evidence="14 15">CCUG4311</strain>
    </source>
</reference>
<reference evidence="15" key="2">
    <citation type="submission" date="2016-01" db="EMBL/GenBank/DDBJ databases">
        <title>Six Aerococcus type strain genome sequencing and assembly using PacBio and Illumina Hiseq.</title>
        <authorList>
            <person name="Carkaci D."/>
            <person name="Dargis R."/>
            <person name="Nielsen X.C."/>
            <person name="Skovgaard O."/>
            <person name="Fuursted K."/>
            <person name="Christensen J.J."/>
        </authorList>
    </citation>
    <scope>NUCLEOTIDE SEQUENCE [LARGE SCALE GENOMIC DNA]</scope>
    <source>
        <strain evidence="15">CCUG4311</strain>
    </source>
</reference>
<evidence type="ECO:0000256" key="7">
    <source>
        <dbReference type="ARBA" id="ARBA00022692"/>
    </source>
</evidence>
<keyword evidence="9 11" id="KW-0472">Membrane</keyword>
<keyword evidence="8 11" id="KW-1133">Transmembrane helix</keyword>
<evidence type="ECO:0000256" key="4">
    <source>
        <dbReference type="ARBA" id="ARBA00016962"/>
    </source>
</evidence>
<evidence type="ECO:0000256" key="6">
    <source>
        <dbReference type="ARBA" id="ARBA00022475"/>
    </source>
</evidence>
<feature type="domain" description="MacB-like periplasmic core" evidence="13">
    <location>
        <begin position="47"/>
        <end position="212"/>
    </location>
</feature>
<evidence type="ECO:0000313" key="15">
    <source>
        <dbReference type="Proteomes" id="UP000066986"/>
    </source>
</evidence>
<evidence type="ECO:0000256" key="10">
    <source>
        <dbReference type="ARBA" id="ARBA00024973"/>
    </source>
</evidence>
<evidence type="ECO:0000256" key="2">
    <source>
        <dbReference type="ARBA" id="ARBA00008697"/>
    </source>
</evidence>
<keyword evidence="7 11" id="KW-0812">Transmembrane</keyword>
<feature type="transmembrane region" description="Helical" evidence="11">
    <location>
        <begin position="366"/>
        <end position="388"/>
    </location>
</feature>
<evidence type="ECO:0000259" key="13">
    <source>
        <dbReference type="Pfam" id="PF12704"/>
    </source>
</evidence>
<dbReference type="PANTHER" id="PTHR43738:SF1">
    <property type="entry name" value="HEMIN TRANSPORT SYSTEM PERMEASE PROTEIN HRTB-RELATED"/>
    <property type="match status" value="1"/>
</dbReference>
<comment type="function">
    <text evidence="10">Part of the ABC transporter complex hrt involved in hemin import. Responsible for the translocation of the substrate across the membrane.</text>
</comment>
<dbReference type="InterPro" id="IPR025857">
    <property type="entry name" value="MacB_PCD"/>
</dbReference>
<keyword evidence="5" id="KW-0813">Transport</keyword>
<feature type="domain" description="ABC3 transporter permease C-terminal" evidence="12">
    <location>
        <begin position="284"/>
        <end position="396"/>
    </location>
</feature>